<dbReference type="SUPFAM" id="SSF49785">
    <property type="entry name" value="Galactose-binding domain-like"/>
    <property type="match status" value="1"/>
</dbReference>
<comment type="subunit">
    <text evidence="2">Monomer.</text>
</comment>
<feature type="domain" description="Glycosyl hydrolase family 92 N-terminal" evidence="5">
    <location>
        <begin position="36"/>
        <end position="258"/>
    </location>
</feature>
<dbReference type="EMBL" id="MQUA01000013">
    <property type="protein sequence ID" value="PQB07435.1"/>
    <property type="molecule type" value="Genomic_DNA"/>
</dbReference>
<evidence type="ECO:0000259" key="4">
    <source>
        <dbReference type="Pfam" id="PF07971"/>
    </source>
</evidence>
<dbReference type="GO" id="GO:0005975">
    <property type="term" value="P:carbohydrate metabolic process"/>
    <property type="evidence" value="ECO:0007669"/>
    <property type="project" value="InterPro"/>
</dbReference>
<dbReference type="Gene3D" id="1.20.1610.10">
    <property type="entry name" value="alpha-1,2-mannosidases domains"/>
    <property type="match status" value="1"/>
</dbReference>
<dbReference type="GO" id="GO:0006516">
    <property type="term" value="P:glycoprotein catabolic process"/>
    <property type="evidence" value="ECO:0007669"/>
    <property type="project" value="TreeGrafter"/>
</dbReference>
<dbReference type="FunFam" id="1.20.1050.60:FF:000001">
    <property type="entry name" value="Putative alpha-1,2-mannosidase"/>
    <property type="match status" value="1"/>
</dbReference>
<dbReference type="RefSeq" id="WP_104809646.1">
    <property type="nucleotide sequence ID" value="NZ_MQUA01000013.1"/>
</dbReference>
<evidence type="ECO:0000259" key="5">
    <source>
        <dbReference type="Pfam" id="PF17678"/>
    </source>
</evidence>
<dbReference type="Pfam" id="PF07971">
    <property type="entry name" value="Glyco_hydro_92"/>
    <property type="match status" value="1"/>
</dbReference>
<dbReference type="InterPro" id="IPR041371">
    <property type="entry name" value="GH92_N"/>
</dbReference>
<dbReference type="AlphaFoldDB" id="A0A2S7KXQ5"/>
<evidence type="ECO:0000313" key="6">
    <source>
        <dbReference type="EMBL" id="PQB07435.1"/>
    </source>
</evidence>
<gene>
    <name evidence="6" type="ORF">BST83_09875</name>
</gene>
<comment type="cofactor">
    <cofactor evidence="1">
        <name>Ca(2+)</name>
        <dbReference type="ChEBI" id="CHEBI:29108"/>
    </cofactor>
</comment>
<evidence type="ECO:0000256" key="2">
    <source>
        <dbReference type="ARBA" id="ARBA00011245"/>
    </source>
</evidence>
<dbReference type="Gene3D" id="2.60.120.260">
    <property type="entry name" value="Galactose-binding domain-like"/>
    <property type="match status" value="1"/>
</dbReference>
<dbReference type="PROSITE" id="PS51257">
    <property type="entry name" value="PROKAR_LIPOPROTEIN"/>
    <property type="match status" value="1"/>
</dbReference>
<dbReference type="GO" id="GO:0000224">
    <property type="term" value="F:peptide-N4-(N-acetyl-beta-glucosaminyl)asparagine amidase activity"/>
    <property type="evidence" value="ECO:0007669"/>
    <property type="project" value="TreeGrafter"/>
</dbReference>
<dbReference type="PANTHER" id="PTHR12143">
    <property type="entry name" value="PEPTIDE N-GLYCANASE PNGASE -RELATED"/>
    <property type="match status" value="1"/>
</dbReference>
<dbReference type="FunFam" id="3.30.2080.10:FF:000001">
    <property type="entry name" value="Alpha-1,2-mannosidase subfamily"/>
    <property type="match status" value="1"/>
</dbReference>
<organism evidence="6 7">
    <name type="scientific">Polaribacter filamentus</name>
    <dbReference type="NCBI Taxonomy" id="53483"/>
    <lineage>
        <taxon>Bacteria</taxon>
        <taxon>Pseudomonadati</taxon>
        <taxon>Bacteroidota</taxon>
        <taxon>Flavobacteriia</taxon>
        <taxon>Flavobacteriales</taxon>
        <taxon>Flavobacteriaceae</taxon>
    </lineage>
</organism>
<dbReference type="SUPFAM" id="SSF48208">
    <property type="entry name" value="Six-hairpin glycosidases"/>
    <property type="match status" value="1"/>
</dbReference>
<accession>A0A2S7KXQ5</accession>
<dbReference type="Proteomes" id="UP000239522">
    <property type="component" value="Unassembled WGS sequence"/>
</dbReference>
<sequence length="977" mass="110955">MKLQLFSFFIVAFAMISCDVNSEIITTKSDESLISYVNPFIGTGGHGHTYPGATMPFGMMQLSPDTRLDGWDGCSGYHYSDDEIYGFSHTHLSGTGVSDYGDILLMPTNKQVFNNGADGKEGYKSKFSHNKEVAEPGFYKVHLEDTNIDVELTVSKRSGVHKYSFPSSENQFVILDLLHRDKVLDAKINRISDTELSGFRFSEAWAKDQRLFFSITTSHPFSDVLQSPEKEGMRGAQKIALKFINPNNEAIIIKIGISAVDIEGAKKNLKGEIGNQTFEEVKKTAQDFWEKQLEKIVVEDKNKDNKINFYTSMYHVSIAPNLYQDVDGRYRGMDNEIHKSVGFDYYTVFSLWDTYRAAHPLYTIIEQEKTNDFIHTFLAKYDEGGKLPIWDLAANYTGCMIGYHAVPVIADAYLKGIRNYDVEKAFIAMKYSATRDKLGLDSYKNFGFISVEKESESVSKTLEYAYDDWSIAQMAKSLGKENDYKTYSERAQYYKNVFDPSTQFMRGRFRNTWFSPFDPYEVNFNYTEANSWQYSFYVPQDISGFIKLLGGKQQLENQLDKLFTAEDKTSGSHQVDITGLIGQYAHGNEPSHHMAYLYNFINKPFKTQEKVRQILRGLYTNTPDGISGNEDCGQMSAWYIFSSLGFYPVTPGSNQYIIGSPLFEKATISLENGKAFTIEAKNNSSENKYIKSIKLNGNNYEFSYINHSDIINGGSLVFEMTNKPSTWGTKDEFIPSTTIDEHLIVAAPFIAKGEIAFKGSTEITLKNVDSEAVIYYRLGYKGGFKKFDKPFVLDKHINLAVYAQKNEVKSAVILTDFYKIDPNIKIDLKTEYANQYNAGGQNALIDGIVGAEDFRTGTWQGYFDSDLVAIVDLGKVKPIKNVKVSFLKDQKSWIFLPKEVEIYKSKDGVNYELETNWSFKNSENTDEVKIETVHVSKLGEVRYIKVIAKKLGKLPTWHLGAKDDGRSWLFVDEIQIN</sequence>
<keyword evidence="6" id="KW-0378">Hydrolase</keyword>
<evidence type="ECO:0000313" key="7">
    <source>
        <dbReference type="Proteomes" id="UP000239522"/>
    </source>
</evidence>
<dbReference type="InterPro" id="IPR008928">
    <property type="entry name" value="6-hairpin_glycosidase_sf"/>
</dbReference>
<name>A0A2S7KXQ5_9FLAO</name>
<reference evidence="6 7" key="1">
    <citation type="submission" date="2016-11" db="EMBL/GenBank/DDBJ databases">
        <title>Trade-off between light-utilization and light-protection in marine flavobacteria.</title>
        <authorList>
            <person name="Kumagai Y."/>
        </authorList>
    </citation>
    <scope>NUCLEOTIDE SEQUENCE [LARGE SCALE GENOMIC DNA]</scope>
    <source>
        <strain evidence="6 7">ATCC 700397</strain>
    </source>
</reference>
<dbReference type="InterPro" id="IPR005887">
    <property type="entry name" value="GH92_a_mannosidase_put"/>
</dbReference>
<evidence type="ECO:0000256" key="3">
    <source>
        <dbReference type="ARBA" id="ARBA00022837"/>
    </source>
</evidence>
<dbReference type="Pfam" id="PF17678">
    <property type="entry name" value="Glyco_hydro_92N"/>
    <property type="match status" value="1"/>
</dbReference>
<dbReference type="InterPro" id="IPR014718">
    <property type="entry name" value="GH-type_carb-bd"/>
</dbReference>
<dbReference type="Gene3D" id="2.70.98.10">
    <property type="match status" value="1"/>
</dbReference>
<dbReference type="GO" id="GO:0030246">
    <property type="term" value="F:carbohydrate binding"/>
    <property type="evidence" value="ECO:0007669"/>
    <property type="project" value="InterPro"/>
</dbReference>
<evidence type="ECO:0000256" key="1">
    <source>
        <dbReference type="ARBA" id="ARBA00001913"/>
    </source>
</evidence>
<comment type="caution">
    <text evidence="6">The sequence shown here is derived from an EMBL/GenBank/DDBJ whole genome shotgun (WGS) entry which is preliminary data.</text>
</comment>
<dbReference type="InterPro" id="IPR008979">
    <property type="entry name" value="Galactose-bd-like_sf"/>
</dbReference>
<protein>
    <submittedName>
        <fullName evidence="6">Glycosyl hydrolase family 92</fullName>
    </submittedName>
</protein>
<dbReference type="InterPro" id="IPR050883">
    <property type="entry name" value="PNGase"/>
</dbReference>
<dbReference type="NCBIfam" id="TIGR01180">
    <property type="entry name" value="aman2_put"/>
    <property type="match status" value="1"/>
</dbReference>
<dbReference type="InterPro" id="IPR012939">
    <property type="entry name" value="Glyco_hydro_92"/>
</dbReference>
<feature type="domain" description="Glycosyl hydrolase family 92" evidence="4">
    <location>
        <begin position="264"/>
        <end position="721"/>
    </location>
</feature>
<keyword evidence="7" id="KW-1185">Reference proteome</keyword>
<dbReference type="OrthoDB" id="9804511at2"/>
<dbReference type="GO" id="GO:0005829">
    <property type="term" value="C:cytosol"/>
    <property type="evidence" value="ECO:0007669"/>
    <property type="project" value="TreeGrafter"/>
</dbReference>
<proteinExistence type="predicted"/>
<dbReference type="Gene3D" id="3.30.2080.10">
    <property type="entry name" value="GH92 mannosidase domain"/>
    <property type="match status" value="1"/>
</dbReference>
<dbReference type="PANTHER" id="PTHR12143:SF39">
    <property type="entry name" value="SECRETED PROTEIN"/>
    <property type="match status" value="1"/>
</dbReference>
<dbReference type="Gene3D" id="1.20.1050.60">
    <property type="entry name" value="alpha-1,2-mannosidase"/>
    <property type="match status" value="1"/>
</dbReference>
<keyword evidence="3" id="KW-0106">Calcium</keyword>